<gene>
    <name evidence="1" type="ORF">AVEN_12202_1</name>
</gene>
<comment type="caution">
    <text evidence="1">The sequence shown here is derived from an EMBL/GenBank/DDBJ whole genome shotgun (WGS) entry which is preliminary data.</text>
</comment>
<dbReference type="Proteomes" id="UP000499080">
    <property type="component" value="Unassembled WGS sequence"/>
</dbReference>
<keyword evidence="2" id="KW-1185">Reference proteome</keyword>
<sequence>MAVSSVYRLSVMSFCIRMSFITHRKIIGPKSPPWYSCINFPWCGISAVYTNRKLPVLEIRINSGYDVMGKIIGNEFVNEPLSKALPISRKIANVISFEALPPILYSVTRRS</sequence>
<protein>
    <submittedName>
        <fullName evidence="1">Uncharacterized protein</fullName>
    </submittedName>
</protein>
<evidence type="ECO:0000313" key="2">
    <source>
        <dbReference type="Proteomes" id="UP000499080"/>
    </source>
</evidence>
<name>A0A4Y2W5M0_ARAVE</name>
<dbReference type="EMBL" id="BGPR01054719">
    <property type="protein sequence ID" value="GBO31430.1"/>
    <property type="molecule type" value="Genomic_DNA"/>
</dbReference>
<evidence type="ECO:0000313" key="1">
    <source>
        <dbReference type="EMBL" id="GBO31430.1"/>
    </source>
</evidence>
<accession>A0A4Y2W5M0</accession>
<organism evidence="1 2">
    <name type="scientific">Araneus ventricosus</name>
    <name type="common">Orbweaver spider</name>
    <name type="synonym">Epeira ventricosa</name>
    <dbReference type="NCBI Taxonomy" id="182803"/>
    <lineage>
        <taxon>Eukaryota</taxon>
        <taxon>Metazoa</taxon>
        <taxon>Ecdysozoa</taxon>
        <taxon>Arthropoda</taxon>
        <taxon>Chelicerata</taxon>
        <taxon>Arachnida</taxon>
        <taxon>Araneae</taxon>
        <taxon>Araneomorphae</taxon>
        <taxon>Entelegynae</taxon>
        <taxon>Araneoidea</taxon>
        <taxon>Araneidae</taxon>
        <taxon>Araneus</taxon>
    </lineage>
</organism>
<dbReference type="AlphaFoldDB" id="A0A4Y2W5M0"/>
<reference evidence="1 2" key="1">
    <citation type="journal article" date="2019" name="Sci. Rep.">
        <title>Orb-weaving spider Araneus ventricosus genome elucidates the spidroin gene catalogue.</title>
        <authorList>
            <person name="Kono N."/>
            <person name="Nakamura H."/>
            <person name="Ohtoshi R."/>
            <person name="Moran D.A.P."/>
            <person name="Shinohara A."/>
            <person name="Yoshida Y."/>
            <person name="Fujiwara M."/>
            <person name="Mori M."/>
            <person name="Tomita M."/>
            <person name="Arakawa K."/>
        </authorList>
    </citation>
    <scope>NUCLEOTIDE SEQUENCE [LARGE SCALE GENOMIC DNA]</scope>
</reference>
<proteinExistence type="predicted"/>